<dbReference type="NCBIfam" id="TIGR00479">
    <property type="entry name" value="rumA"/>
    <property type="match status" value="1"/>
</dbReference>
<proteinExistence type="inferred from homology"/>
<feature type="active site" description="Nucleophile" evidence="4">
    <location>
        <position position="406"/>
    </location>
</feature>
<reference evidence="5 6" key="1">
    <citation type="journal article" date="2016" name="Nat. Commun.">
        <title>Thousands of microbial genomes shed light on interconnected biogeochemical processes in an aquifer system.</title>
        <authorList>
            <person name="Anantharaman K."/>
            <person name="Brown C.T."/>
            <person name="Hug L.A."/>
            <person name="Sharon I."/>
            <person name="Castelle C.J."/>
            <person name="Probst A.J."/>
            <person name="Thomas B.C."/>
            <person name="Singh A."/>
            <person name="Wilkins M.J."/>
            <person name="Karaoz U."/>
            <person name="Brodie E.L."/>
            <person name="Williams K.H."/>
            <person name="Hubbard S.S."/>
            <person name="Banfield J.F."/>
        </authorList>
    </citation>
    <scope>NUCLEOTIDE SEQUENCE [LARGE SCALE GENOMIC DNA]</scope>
</reference>
<dbReference type="CDD" id="cd02440">
    <property type="entry name" value="AdoMet_MTases"/>
    <property type="match status" value="1"/>
</dbReference>
<dbReference type="GO" id="GO:0006396">
    <property type="term" value="P:RNA processing"/>
    <property type="evidence" value="ECO:0007669"/>
    <property type="project" value="InterPro"/>
</dbReference>
<dbReference type="InterPro" id="IPR029063">
    <property type="entry name" value="SAM-dependent_MTases_sf"/>
</dbReference>
<organism evidence="5 6">
    <name type="scientific">Candidatus Uhrbacteria bacterium RIFCSPHIGHO2_01_FULL_63_20</name>
    <dbReference type="NCBI Taxonomy" id="1802385"/>
    <lineage>
        <taxon>Bacteria</taxon>
        <taxon>Candidatus Uhriibacteriota</taxon>
    </lineage>
</organism>
<evidence type="ECO:0000313" key="5">
    <source>
        <dbReference type="EMBL" id="OGL66513.1"/>
    </source>
</evidence>
<dbReference type="STRING" id="1802385.A2856_02370"/>
<feature type="binding site" evidence="4">
    <location>
        <position position="313"/>
    </location>
    <ligand>
        <name>S-adenosyl-L-methionine</name>
        <dbReference type="ChEBI" id="CHEBI:59789"/>
    </ligand>
</feature>
<feature type="binding site" evidence="4">
    <location>
        <position position="280"/>
    </location>
    <ligand>
        <name>S-adenosyl-L-methionine</name>
        <dbReference type="ChEBI" id="CHEBI:59789"/>
    </ligand>
</feature>
<comment type="similarity">
    <text evidence="4">Belongs to the class I-like SAM-binding methyltransferase superfamily. RNA M5U methyltransferase family.</text>
</comment>
<keyword evidence="1 4" id="KW-0489">Methyltransferase</keyword>
<dbReference type="PROSITE" id="PS01231">
    <property type="entry name" value="TRMA_2"/>
    <property type="match status" value="1"/>
</dbReference>
<dbReference type="SUPFAM" id="SSF53335">
    <property type="entry name" value="S-adenosyl-L-methionine-dependent methyltransferases"/>
    <property type="match status" value="1"/>
</dbReference>
<evidence type="ECO:0000256" key="2">
    <source>
        <dbReference type="ARBA" id="ARBA00022679"/>
    </source>
</evidence>
<keyword evidence="2 4" id="KW-0808">Transferase</keyword>
<dbReference type="PROSITE" id="PS51687">
    <property type="entry name" value="SAM_MT_RNA_M5U"/>
    <property type="match status" value="1"/>
</dbReference>
<dbReference type="Proteomes" id="UP000177885">
    <property type="component" value="Unassembled WGS sequence"/>
</dbReference>
<dbReference type="InterPro" id="IPR012340">
    <property type="entry name" value="NA-bd_OB-fold"/>
</dbReference>
<dbReference type="InterPro" id="IPR010280">
    <property type="entry name" value="U5_MeTrfase_fam"/>
</dbReference>
<dbReference type="GO" id="GO:0032259">
    <property type="term" value="P:methylation"/>
    <property type="evidence" value="ECO:0007669"/>
    <property type="project" value="UniProtKB-KW"/>
</dbReference>
<dbReference type="EMBL" id="MGDT01000007">
    <property type="protein sequence ID" value="OGL66513.1"/>
    <property type="molecule type" value="Genomic_DNA"/>
</dbReference>
<dbReference type="Gene3D" id="3.40.50.150">
    <property type="entry name" value="Vaccinia Virus protein VP39"/>
    <property type="match status" value="1"/>
</dbReference>
<sequence length="449" mass="50111">MKLYTPITGKVERLAHDGSGVISRPEGKPVLVYNTIPGETVKARMFKRSKEGLRAELEEVVEASNDRIAPRCPYAGTCGGCKWQHAGYDAQLRFKLDILKTDFAEANVPCPISSVEPAVEQFYYRNRMDFVFGRDGELGLKQPNKWWATLDLETCFLLSEESVEVMKRVREWTRASGLPFWNAKTQQGFFRYLVIREGKRTGERMVMLVTASPSPGDGETLINQLPKLLGSLATSVVWGINPTLTDLSVADEIIPLKGDPWIHEDVGGIRYKITPNAFFQTNSGMAERLQATVLRHCEEAASRRSNLTVLDLYCGSGFFSLALAKRMPDAKLIGIELSAEAIACAKENASANGVTAEYFASPAEDFDWKGYAPDVVILDPPRAGLHPSVVATLLQMQPSCIVYVSCNYRRFLQEWKELSKVYTLDSAAALDLFPHTPHMECVFRLTKRP</sequence>
<name>A0A1F7TKH1_9BACT</name>
<dbReference type="SUPFAM" id="SSF50249">
    <property type="entry name" value="Nucleic acid-binding proteins"/>
    <property type="match status" value="1"/>
</dbReference>
<feature type="binding site" evidence="4">
    <location>
        <position position="379"/>
    </location>
    <ligand>
        <name>S-adenosyl-L-methionine</name>
        <dbReference type="ChEBI" id="CHEBI:59789"/>
    </ligand>
</feature>
<dbReference type="PANTHER" id="PTHR11061:SF30">
    <property type="entry name" value="TRNA (URACIL(54)-C(5))-METHYLTRANSFERASE"/>
    <property type="match status" value="1"/>
</dbReference>
<feature type="binding site" evidence="4">
    <location>
        <position position="336"/>
    </location>
    <ligand>
        <name>S-adenosyl-L-methionine</name>
        <dbReference type="ChEBI" id="CHEBI:59789"/>
    </ligand>
</feature>
<dbReference type="AlphaFoldDB" id="A0A1F7TKH1"/>
<accession>A0A1F7TKH1</accession>
<keyword evidence="3 4" id="KW-0949">S-adenosyl-L-methionine</keyword>
<protein>
    <submittedName>
        <fullName evidence="5">23S rRNA (Uracil-5-)-methyltransferase RumA</fullName>
    </submittedName>
</protein>
<evidence type="ECO:0000313" key="6">
    <source>
        <dbReference type="Proteomes" id="UP000177885"/>
    </source>
</evidence>
<dbReference type="PANTHER" id="PTHR11061">
    <property type="entry name" value="RNA M5U METHYLTRANSFERASE"/>
    <property type="match status" value="1"/>
</dbReference>
<evidence type="ECO:0000256" key="1">
    <source>
        <dbReference type="ARBA" id="ARBA00022603"/>
    </source>
</evidence>
<dbReference type="Pfam" id="PF05958">
    <property type="entry name" value="tRNA_U5-meth_tr"/>
    <property type="match status" value="2"/>
</dbReference>
<evidence type="ECO:0000256" key="3">
    <source>
        <dbReference type="ARBA" id="ARBA00022691"/>
    </source>
</evidence>
<comment type="caution">
    <text evidence="5">The sequence shown here is derived from an EMBL/GenBank/DDBJ whole genome shotgun (WGS) entry which is preliminary data.</text>
</comment>
<dbReference type="Gene3D" id="2.40.50.1070">
    <property type="match status" value="1"/>
</dbReference>
<dbReference type="InterPro" id="IPR030391">
    <property type="entry name" value="MeTrfase_TrmA_CS"/>
</dbReference>
<evidence type="ECO:0000256" key="4">
    <source>
        <dbReference type="PROSITE-ProRule" id="PRU01024"/>
    </source>
</evidence>
<dbReference type="GO" id="GO:0008173">
    <property type="term" value="F:RNA methyltransferase activity"/>
    <property type="evidence" value="ECO:0007669"/>
    <property type="project" value="InterPro"/>
</dbReference>
<gene>
    <name evidence="5" type="ORF">A2856_02370</name>
</gene>
<dbReference type="Gene3D" id="2.40.50.140">
    <property type="entry name" value="Nucleic acid-binding proteins"/>
    <property type="match status" value="1"/>
</dbReference>